<proteinExistence type="predicted"/>
<evidence type="ECO:0000313" key="1">
    <source>
        <dbReference type="EMBL" id="VAW19177.1"/>
    </source>
</evidence>
<sequence>MKITELNNGREFRVSFEHNGESLAALIPEEFLEDNVGDNTSSKERGLWIEKNFEEIRRTMIAKSDGGFINPSFGAIKLIQAEGET</sequence>
<reference evidence="1" key="1">
    <citation type="submission" date="2018-06" db="EMBL/GenBank/DDBJ databases">
        <authorList>
            <person name="Zhirakovskaya E."/>
        </authorList>
    </citation>
    <scope>NUCLEOTIDE SEQUENCE</scope>
</reference>
<protein>
    <submittedName>
        <fullName evidence="1">Uncharacterized protein</fullName>
    </submittedName>
</protein>
<accession>A0A3B0U0E7</accession>
<name>A0A3B0U0E7_9ZZZZ</name>
<dbReference type="AlphaFoldDB" id="A0A3B0U0E7"/>
<organism evidence="1">
    <name type="scientific">hydrothermal vent metagenome</name>
    <dbReference type="NCBI Taxonomy" id="652676"/>
    <lineage>
        <taxon>unclassified sequences</taxon>
        <taxon>metagenomes</taxon>
        <taxon>ecological metagenomes</taxon>
    </lineage>
</organism>
<gene>
    <name evidence="1" type="ORF">MNBD_ALPHA12-2180</name>
</gene>
<dbReference type="EMBL" id="UOEO01000100">
    <property type="protein sequence ID" value="VAW19177.1"/>
    <property type="molecule type" value="Genomic_DNA"/>
</dbReference>